<keyword evidence="2" id="KW-0812">Transmembrane</keyword>
<dbReference type="RefSeq" id="WP_004423635.1">
    <property type="nucleotide sequence ID" value="NZ_AORI01000005.1"/>
</dbReference>
<gene>
    <name evidence="4" type="ORF">MAU_1500</name>
</gene>
<name>N9V138_9BACT</name>
<feature type="domain" description="NERD" evidence="3">
    <location>
        <begin position="92"/>
        <end position="210"/>
    </location>
</feature>
<dbReference type="Pfam" id="PF08378">
    <property type="entry name" value="NERD"/>
    <property type="match status" value="1"/>
</dbReference>
<dbReference type="AlphaFoldDB" id="N9V138"/>
<evidence type="ECO:0000256" key="1">
    <source>
        <dbReference type="SAM" id="MobiDB-lite"/>
    </source>
</evidence>
<dbReference type="STRING" id="1188233.MAU_1500"/>
<evidence type="ECO:0000259" key="3">
    <source>
        <dbReference type="PROSITE" id="PS50965"/>
    </source>
</evidence>
<proteinExistence type="predicted"/>
<reference evidence="4 5" key="1">
    <citation type="journal article" date="2013" name="Genome Announc.">
        <title>Draft Genome Sequences of Mycoplasma auris and Mycoplasma yeatsii, Two Species of the Ear Canal of Caprinae.</title>
        <authorList>
            <person name="Dordet-Frisoni E."/>
            <person name="Baranowski E."/>
            <person name="Barre A."/>
            <person name="Blanchard A."/>
            <person name="Breton M."/>
            <person name="Couture C."/>
            <person name="Dupuy V."/>
            <person name="Gaurivaud P."/>
            <person name="Jacob D."/>
            <person name="Lemaitre C."/>
            <person name="Manso-Silvan L."/>
            <person name="Nikolski M."/>
            <person name="Nouvel L.X."/>
            <person name="Poumarat F."/>
            <person name="Sirand-Pugnet P."/>
            <person name="Thebault P."/>
            <person name="Theil S."/>
            <person name="Thiaucourt F."/>
            <person name="Citti C."/>
            <person name="Tardy F."/>
        </authorList>
    </citation>
    <scope>NUCLEOTIDE SEQUENCE [LARGE SCALE GENOMIC DNA]</scope>
    <source>
        <strain evidence="4 5">15026</strain>
    </source>
</reference>
<dbReference type="OrthoDB" id="400116at2"/>
<accession>N9V138</accession>
<sequence length="296" mass="34304">MVILFIFLSLLVIGIIAAIITAITFVSKSKKEANNKNTNLNKINKEQSHINQNNFFNSSSFFPKEKTVYKPNQNPYSNPSYFPQEDPLYIPKWKMFENEIKFKLSELAIRKKYWIIDGGLFKHDENKYFEIDAILITKKAIYIVEVKHFSGSLIGSYEDKTLLLVDGNNKIEVTNPFDQNDRHIWHLKKILKEKVTICSFIILENLISLEIQGQNKNPTLVASLTNVEDYLDIFESYLVEDLNLSNDKLESIIKKITDASANSAIDEFKFQQIISNQDDDDNNKTKNKDDDEELIF</sequence>
<keyword evidence="2" id="KW-1133">Transmembrane helix</keyword>
<evidence type="ECO:0000256" key="2">
    <source>
        <dbReference type="SAM" id="Phobius"/>
    </source>
</evidence>
<organism evidence="4 5">
    <name type="scientific">Metamycoplasma auris 15026</name>
    <dbReference type="NCBI Taxonomy" id="1188233"/>
    <lineage>
        <taxon>Bacteria</taxon>
        <taxon>Bacillati</taxon>
        <taxon>Mycoplasmatota</taxon>
        <taxon>Mycoplasmoidales</taxon>
        <taxon>Metamycoplasmataceae</taxon>
        <taxon>Metamycoplasma</taxon>
    </lineage>
</organism>
<dbReference type="eggNOG" id="COG0551">
    <property type="taxonomic scope" value="Bacteria"/>
</dbReference>
<keyword evidence="2" id="KW-0472">Membrane</keyword>
<dbReference type="EMBL" id="AORI01000005">
    <property type="protein sequence ID" value="ENY69112.1"/>
    <property type="molecule type" value="Genomic_DNA"/>
</dbReference>
<feature type="transmembrane region" description="Helical" evidence="2">
    <location>
        <begin position="6"/>
        <end position="26"/>
    </location>
</feature>
<protein>
    <recommendedName>
        <fullName evidence="3">NERD domain-containing protein</fullName>
    </recommendedName>
</protein>
<dbReference type="InterPro" id="IPR011528">
    <property type="entry name" value="NERD"/>
</dbReference>
<dbReference type="PROSITE" id="PS50965">
    <property type="entry name" value="NERD"/>
    <property type="match status" value="1"/>
</dbReference>
<keyword evidence="5" id="KW-1185">Reference proteome</keyword>
<comment type="caution">
    <text evidence="4">The sequence shown here is derived from an EMBL/GenBank/DDBJ whole genome shotgun (WGS) entry which is preliminary data.</text>
</comment>
<evidence type="ECO:0000313" key="4">
    <source>
        <dbReference type="EMBL" id="ENY69112.1"/>
    </source>
</evidence>
<feature type="region of interest" description="Disordered" evidence="1">
    <location>
        <begin position="277"/>
        <end position="296"/>
    </location>
</feature>
<dbReference type="Proteomes" id="UP000013131">
    <property type="component" value="Unassembled WGS sequence"/>
</dbReference>
<evidence type="ECO:0000313" key="5">
    <source>
        <dbReference type="Proteomes" id="UP000013131"/>
    </source>
</evidence>
<dbReference type="PATRIC" id="fig|1188233.3.peg.154"/>